<dbReference type="SMART" id="SM00612">
    <property type="entry name" value="Kelch"/>
    <property type="match status" value="4"/>
</dbReference>
<keyword evidence="2" id="KW-0677">Repeat</keyword>
<evidence type="ECO:0000313" key="4">
    <source>
        <dbReference type="Proteomes" id="UP001158576"/>
    </source>
</evidence>
<dbReference type="SUPFAM" id="SSF117281">
    <property type="entry name" value="Kelch motif"/>
    <property type="match status" value="1"/>
</dbReference>
<dbReference type="Gene3D" id="3.30.710.10">
    <property type="entry name" value="Potassium Channel Kv1.1, Chain A"/>
    <property type="match status" value="1"/>
</dbReference>
<evidence type="ECO:0000313" key="3">
    <source>
        <dbReference type="EMBL" id="CAG5094923.1"/>
    </source>
</evidence>
<dbReference type="Gene3D" id="2.120.10.80">
    <property type="entry name" value="Kelch-type beta propeller"/>
    <property type="match status" value="1"/>
</dbReference>
<dbReference type="PANTHER" id="PTHR46375:SF3">
    <property type="entry name" value="KELCH REPEAT AND BTB DOMAIN-CONTAINING PROTEIN 13"/>
    <property type="match status" value="1"/>
</dbReference>
<organism evidence="3 4">
    <name type="scientific">Oikopleura dioica</name>
    <name type="common">Tunicate</name>
    <dbReference type="NCBI Taxonomy" id="34765"/>
    <lineage>
        <taxon>Eukaryota</taxon>
        <taxon>Metazoa</taxon>
        <taxon>Chordata</taxon>
        <taxon>Tunicata</taxon>
        <taxon>Appendicularia</taxon>
        <taxon>Copelata</taxon>
        <taxon>Oikopleuridae</taxon>
        <taxon>Oikopleura</taxon>
    </lineage>
</organism>
<dbReference type="Pfam" id="PF01344">
    <property type="entry name" value="Kelch_1"/>
    <property type="match status" value="2"/>
</dbReference>
<sequence length="533" mass="60844">MSRNSKDVTLRTSDGSVLISRDKLISKSQYCRSYFQGDFKEKDADFINFPEYSIKIVKNAIHEIFEWDNLAASLAFADQYAFMDFIKIAEIEICDTALHDDLHEHQLAYLAELSLRYSLQEAFVPLIKTYRLRKLSMKDGPISIISEMFTIKKKAFFFGGYNQEPYEYIHNMPINDVVDREIKNTNSTPFFHTEPESSSHRSDSNCRCCRHQWNMLQRQHSSAMSQKLPRSNMEGYRVTASNGQVWLTGGFDVGTLQQLNHCFTFDGQSWSQFPNMNQGRFFHATFAFNYVLVVVGGYQREKVLSSVEILNSSTKSWRFGAPMPLGVGGAAFASKDDSLFICCGQYSVHTVHTTDKIQRYSLKRDQWDVFSRYISPVFFPFSENGMGAAILQNKLYILGGQTVRVDALDLETREWERQNDTHEKRMDSQVFAWGDEKLIVCGGYDYTNGHYHDSIEEFNINSRKWRTISARTNDAGRRGSLGSGIIGGLLQFASPKFASPMSSMVNGFSAEYESIPDIHRTGNESAAKIHKLS</sequence>
<dbReference type="CDD" id="cd18186">
    <property type="entry name" value="BTB_POZ_ZBTB_KLHL-like"/>
    <property type="match status" value="1"/>
</dbReference>
<dbReference type="InterPro" id="IPR011333">
    <property type="entry name" value="SKP1/BTB/POZ_sf"/>
</dbReference>
<evidence type="ECO:0000256" key="1">
    <source>
        <dbReference type="ARBA" id="ARBA00022441"/>
    </source>
</evidence>
<dbReference type="EMBL" id="OU015569">
    <property type="protein sequence ID" value="CAG5094923.1"/>
    <property type="molecule type" value="Genomic_DNA"/>
</dbReference>
<reference evidence="3 4" key="1">
    <citation type="submission" date="2021-04" db="EMBL/GenBank/DDBJ databases">
        <authorList>
            <person name="Bliznina A."/>
        </authorList>
    </citation>
    <scope>NUCLEOTIDE SEQUENCE [LARGE SCALE GENOMIC DNA]</scope>
</reference>
<protein>
    <submittedName>
        <fullName evidence="3">Oidioi.mRNA.OKI2018_I69.XSR.g13947.t1.cds</fullName>
    </submittedName>
</protein>
<dbReference type="PANTHER" id="PTHR46375">
    <property type="entry name" value="KELCH REPEAT AND BTB DOMAIN-CONTAINING PROTEIN 13-RELATED"/>
    <property type="match status" value="1"/>
</dbReference>
<gene>
    <name evidence="3" type="ORF">OKIOD_LOCUS5505</name>
</gene>
<accession>A0ABN7SH15</accession>
<dbReference type="SUPFAM" id="SSF54695">
    <property type="entry name" value="POZ domain"/>
    <property type="match status" value="1"/>
</dbReference>
<proteinExistence type="predicted"/>
<name>A0ABN7SH15_OIKDI</name>
<keyword evidence="1" id="KW-0880">Kelch repeat</keyword>
<dbReference type="InterPro" id="IPR006652">
    <property type="entry name" value="Kelch_1"/>
</dbReference>
<dbReference type="InterPro" id="IPR052392">
    <property type="entry name" value="Kelch-BTB_domain-containing"/>
</dbReference>
<keyword evidence="4" id="KW-1185">Reference proteome</keyword>
<dbReference type="InterPro" id="IPR015915">
    <property type="entry name" value="Kelch-typ_b-propeller"/>
</dbReference>
<evidence type="ECO:0000256" key="2">
    <source>
        <dbReference type="ARBA" id="ARBA00022737"/>
    </source>
</evidence>
<dbReference type="Proteomes" id="UP001158576">
    <property type="component" value="Chromosome XSR"/>
</dbReference>